<name>A0ABD3GZS6_9MARC</name>
<organism evidence="2 3">
    <name type="scientific">Riccia sorocarpa</name>
    <dbReference type="NCBI Taxonomy" id="122646"/>
    <lineage>
        <taxon>Eukaryota</taxon>
        <taxon>Viridiplantae</taxon>
        <taxon>Streptophyta</taxon>
        <taxon>Embryophyta</taxon>
        <taxon>Marchantiophyta</taxon>
        <taxon>Marchantiopsida</taxon>
        <taxon>Marchantiidae</taxon>
        <taxon>Marchantiales</taxon>
        <taxon>Ricciaceae</taxon>
        <taxon>Riccia</taxon>
    </lineage>
</organism>
<proteinExistence type="predicted"/>
<dbReference type="EMBL" id="JBJQOH010000006">
    <property type="protein sequence ID" value="KAL3684458.1"/>
    <property type="molecule type" value="Genomic_DNA"/>
</dbReference>
<protein>
    <recommendedName>
        <fullName evidence="4">Reverse transcriptase zinc-binding domain-containing protein</fullName>
    </recommendedName>
</protein>
<comment type="caution">
    <text evidence="2">The sequence shown here is derived from an EMBL/GenBank/DDBJ whole genome shotgun (WGS) entry which is preliminary data.</text>
</comment>
<accession>A0ABD3GZS6</accession>
<evidence type="ECO:0000256" key="1">
    <source>
        <dbReference type="SAM" id="SignalP"/>
    </source>
</evidence>
<feature type="signal peptide" evidence="1">
    <location>
        <begin position="1"/>
        <end position="27"/>
    </location>
</feature>
<dbReference type="Proteomes" id="UP001633002">
    <property type="component" value="Unassembled WGS sequence"/>
</dbReference>
<evidence type="ECO:0008006" key="4">
    <source>
        <dbReference type="Google" id="ProtNLM"/>
    </source>
</evidence>
<evidence type="ECO:0000313" key="2">
    <source>
        <dbReference type="EMBL" id="KAL3684458.1"/>
    </source>
</evidence>
<sequence>MAFLLGTNLTCFQHLISLLARFTEVAGCRVNWRKTWYLAAGKYNPPFLWMQALPFQLLHRTQGVHYLGVMILDLFYLSFEKVSSHRYLVLSELLQDVLDTFVITLHDGDRLEGFSELSDWAFTAGSWELDFAQWQIITPISKKAGVFPFKVSILHRVVSEAQTPSCLLPLISQWELDWTVLQWTQVCKSLCRSGIHRRDLLFLWRLLARAFFTGSKAAQMRVAEGLCPYCSLEVETV</sequence>
<dbReference type="AlphaFoldDB" id="A0ABD3GZS6"/>
<reference evidence="2 3" key="1">
    <citation type="submission" date="2024-09" db="EMBL/GenBank/DDBJ databases">
        <title>Chromosome-scale assembly of Riccia sorocarpa.</title>
        <authorList>
            <person name="Paukszto L."/>
        </authorList>
    </citation>
    <scope>NUCLEOTIDE SEQUENCE [LARGE SCALE GENOMIC DNA]</scope>
    <source>
        <strain evidence="2">LP-2024</strain>
        <tissue evidence="2">Aerial parts of the thallus</tissue>
    </source>
</reference>
<keyword evidence="1" id="KW-0732">Signal</keyword>
<keyword evidence="3" id="KW-1185">Reference proteome</keyword>
<gene>
    <name evidence="2" type="ORF">R1sor_002480</name>
</gene>
<evidence type="ECO:0000313" key="3">
    <source>
        <dbReference type="Proteomes" id="UP001633002"/>
    </source>
</evidence>
<feature type="chain" id="PRO_5044749773" description="Reverse transcriptase zinc-binding domain-containing protein" evidence="1">
    <location>
        <begin position="28"/>
        <end position="237"/>
    </location>
</feature>